<dbReference type="RefSeq" id="WP_196147875.1">
    <property type="nucleotide sequence ID" value="NZ_JADMLG010000002.1"/>
</dbReference>
<evidence type="ECO:0000313" key="2">
    <source>
        <dbReference type="Proteomes" id="UP000655751"/>
    </source>
</evidence>
<dbReference type="AlphaFoldDB" id="A0A931N2H2"/>
<keyword evidence="2" id="KW-1185">Reference proteome</keyword>
<reference evidence="1" key="1">
    <citation type="submission" date="2020-11" db="EMBL/GenBank/DDBJ databases">
        <title>Nocardia NEAU-351.nov., a novel actinomycete isolated from the cow dung.</title>
        <authorList>
            <person name="Zhang X."/>
        </authorList>
    </citation>
    <scope>NUCLEOTIDE SEQUENCE</scope>
    <source>
        <strain evidence="1">NEAU-351</strain>
    </source>
</reference>
<organism evidence="1 2">
    <name type="scientific">Nocardia bovistercoris</name>
    <dbReference type="NCBI Taxonomy" id="2785916"/>
    <lineage>
        <taxon>Bacteria</taxon>
        <taxon>Bacillati</taxon>
        <taxon>Actinomycetota</taxon>
        <taxon>Actinomycetes</taxon>
        <taxon>Mycobacteriales</taxon>
        <taxon>Nocardiaceae</taxon>
        <taxon>Nocardia</taxon>
    </lineage>
</organism>
<dbReference type="EMBL" id="JADMLG010000002">
    <property type="protein sequence ID" value="MBH0775508.1"/>
    <property type="molecule type" value="Genomic_DNA"/>
</dbReference>
<sequence>MVDKGIALYCGATFHKELSYGDATYLNRSLIAPADVFLSEANAPQVYSQGRRWHIRNNSSYKKLVIAELTDEKGTLGLINRIPPNLSQRLPSLETYIYLGSYRVRADIIDAHYFDDPDIGPSYEPTHTSSGMARDADALIRELLTEEPWRTVTLARLQEFMDPHNARPQPLASQRVLDCIAPHLGLDAIEETQRRVKDITGMDTTAELGDWMTHRGILLGRYLDEVSHGPNCAHRRI</sequence>
<gene>
    <name evidence="1" type="ORF">IT779_04290</name>
</gene>
<comment type="caution">
    <text evidence="1">The sequence shown here is derived from an EMBL/GenBank/DDBJ whole genome shotgun (WGS) entry which is preliminary data.</text>
</comment>
<dbReference type="Proteomes" id="UP000655751">
    <property type="component" value="Unassembled WGS sequence"/>
</dbReference>
<protein>
    <submittedName>
        <fullName evidence="1">Uncharacterized protein</fullName>
    </submittedName>
</protein>
<name>A0A931N2H2_9NOCA</name>
<proteinExistence type="predicted"/>
<accession>A0A931N2H2</accession>
<evidence type="ECO:0000313" key="1">
    <source>
        <dbReference type="EMBL" id="MBH0775508.1"/>
    </source>
</evidence>